<evidence type="ECO:0000313" key="4">
    <source>
        <dbReference type="Proteomes" id="UP000278807"/>
    </source>
</evidence>
<evidence type="ECO:0000256" key="1">
    <source>
        <dbReference type="SAM" id="Coils"/>
    </source>
</evidence>
<dbReference type="Proteomes" id="UP000278807">
    <property type="component" value="Unassembled WGS sequence"/>
</dbReference>
<gene>
    <name evidence="3" type="ORF">HNAJ_LOCUS3008</name>
</gene>
<keyword evidence="4" id="KW-1185">Reference proteome</keyword>
<dbReference type="AlphaFoldDB" id="A0A0R3T7H1"/>
<dbReference type="OrthoDB" id="76966at2759"/>
<dbReference type="PANTHER" id="PTHR33331">
    <property type="entry name" value="COILED-COIL DOMAIN-CONTAINING PROTEIN 162"/>
    <property type="match status" value="1"/>
</dbReference>
<sequence>MNAYAKKIQGMTKSKSGSSNESEKLKRGLIAQFCDDYSKRAQQAALRAQIIALYASLLKILKTFFTIGTMFEKKGQDDDAEMAKSDPRELHKRVRRVLSMDGKRFYNLWFIPHFIEVLFVFRQLDDDEATRALRSMCRVAGALHDIVHYLVTFARLGINASRISTEQREQIYAMASKTVDTMVHKLHPTTSMEYANQLAANEMATGPAASQLVAGSKDFLAQINKQPATSITPKGFVMRNGQSLLIDQVVARQLREIQVQINLLPDPQNADKVIELLNARREYMFLILDVCLSSVLSETFLANGNEHAYRELVAGSQYPLAEMSNQCKPSLEALDFPIPEPLLPFDEKARQLFPWLSFLHTSGPFTIQYPRLSSIEYNLRLCLAGLRPVDKPTVHGELLSMMLALEDVLENGDLPESEAGQPLLLENYENLHYLLGRRFRNKRKEIAPPTITAVNNTVATGKDDNETKTEDGANEELKLSLTETPMAAYALIKKYLILRKRVELMKREWGKRRLGLEDISTPADFKLFVQVYRNERLIPILRSLSIQYKQPELYALGPYQESDVQISPKGIPEIVILQRQLVKLIESFENYMIGDIRKALLRQIDLVIKERNREEGNLPLDLWKKPAMKESLTVPRPALVDEFLENLMSGAREDTEQKEITFDTDYLNEVIQNVAISVMRMQREAYEHYAMYYENLLKNQHMLLYSREREVLSLREQLKQMELEEDINVQFRMSEQAHNLLLEVTALRTKLAEINEQQSRSEARIRDQVRREFSSAMRQLFALSFEQKARIDEYRNNLHIITLKRISEIRGETATEMERIKEKSGAISSAEDELTERNNRLSQEINHIHQKNIHLQQMMLRLKTVYAWKESTLRNIFEKQTQAIEEERNKSKAQVNRIGMLSEQRSQNLTEEMDKMRDNLTCAHKELGELRSQLDKEMKNKLEKRNFAERQAATDKQIDNIKQMHIEKLVSVLHLNH</sequence>
<evidence type="ECO:0000256" key="2">
    <source>
        <dbReference type="SAM" id="MobiDB-lite"/>
    </source>
</evidence>
<feature type="region of interest" description="Disordered" evidence="2">
    <location>
        <begin position="1"/>
        <end position="20"/>
    </location>
</feature>
<dbReference type="WBParaSite" id="HNAJ_0000300901-mRNA-1">
    <property type="protein sequence ID" value="HNAJ_0000300901-mRNA-1"/>
    <property type="gene ID" value="HNAJ_0000300901"/>
</dbReference>
<protein>
    <submittedName>
        <fullName evidence="5">THO complex subunit 2</fullName>
    </submittedName>
</protein>
<evidence type="ECO:0000313" key="3">
    <source>
        <dbReference type="EMBL" id="VDN98867.1"/>
    </source>
</evidence>
<name>A0A0R3T7H1_RODNA</name>
<proteinExistence type="predicted"/>
<reference evidence="5" key="1">
    <citation type="submission" date="2017-02" db="UniProtKB">
        <authorList>
            <consortium name="WormBaseParasite"/>
        </authorList>
    </citation>
    <scope>IDENTIFICATION</scope>
</reference>
<dbReference type="InterPro" id="IPR040401">
    <property type="entry name" value="CCDC162"/>
</dbReference>
<organism evidence="5">
    <name type="scientific">Rodentolepis nana</name>
    <name type="common">Dwarf tapeworm</name>
    <name type="synonym">Hymenolepis nana</name>
    <dbReference type="NCBI Taxonomy" id="102285"/>
    <lineage>
        <taxon>Eukaryota</taxon>
        <taxon>Metazoa</taxon>
        <taxon>Spiralia</taxon>
        <taxon>Lophotrochozoa</taxon>
        <taxon>Platyhelminthes</taxon>
        <taxon>Cestoda</taxon>
        <taxon>Eucestoda</taxon>
        <taxon>Cyclophyllidea</taxon>
        <taxon>Hymenolepididae</taxon>
        <taxon>Rodentolepis</taxon>
    </lineage>
</organism>
<evidence type="ECO:0000313" key="5">
    <source>
        <dbReference type="WBParaSite" id="HNAJ_0000300901-mRNA-1"/>
    </source>
</evidence>
<dbReference type="EMBL" id="UZAE01001641">
    <property type="protein sequence ID" value="VDN98867.1"/>
    <property type="molecule type" value="Genomic_DNA"/>
</dbReference>
<keyword evidence="1" id="KW-0175">Coiled coil</keyword>
<feature type="coiled-coil region" evidence="1">
    <location>
        <begin position="704"/>
        <end position="757"/>
    </location>
</feature>
<dbReference type="PANTHER" id="PTHR33331:SF13">
    <property type="entry name" value="COILED-COIL DOMAIN CONTAINING 162"/>
    <property type="match status" value="1"/>
</dbReference>
<reference evidence="3 4" key="2">
    <citation type="submission" date="2018-11" db="EMBL/GenBank/DDBJ databases">
        <authorList>
            <consortium name="Pathogen Informatics"/>
        </authorList>
    </citation>
    <scope>NUCLEOTIDE SEQUENCE [LARGE SCALE GENOMIC DNA]</scope>
</reference>
<feature type="coiled-coil region" evidence="1">
    <location>
        <begin position="906"/>
        <end position="951"/>
    </location>
</feature>
<accession>A0A0R3T7H1</accession>